<dbReference type="Pfam" id="PF01565">
    <property type="entry name" value="FAD_binding_4"/>
    <property type="match status" value="1"/>
</dbReference>
<dbReference type="Pfam" id="PF22906">
    <property type="entry name" value="GULLO2-like_3rd"/>
    <property type="match status" value="1"/>
</dbReference>
<comment type="catalytic activity">
    <reaction evidence="8">
        <text>L-gulono-1,4-lactone + O2 = L-ascorbate + H2O2 + H(+)</text>
        <dbReference type="Rhea" id="RHEA:32363"/>
        <dbReference type="ChEBI" id="CHEBI:15378"/>
        <dbReference type="ChEBI" id="CHEBI:15379"/>
        <dbReference type="ChEBI" id="CHEBI:16240"/>
        <dbReference type="ChEBI" id="CHEBI:17587"/>
        <dbReference type="ChEBI" id="CHEBI:38290"/>
        <dbReference type="EC" id="1.1.3.8"/>
    </reaction>
</comment>
<dbReference type="InterPro" id="IPR007173">
    <property type="entry name" value="ALO_C"/>
</dbReference>
<dbReference type="AlphaFoldDB" id="A0A8S0SMV4"/>
<dbReference type="PIRSF" id="PIRSF000136">
    <property type="entry name" value="LGO_GLO"/>
    <property type="match status" value="1"/>
</dbReference>
<dbReference type="FunFam" id="3.30.70.2520:FF:000003">
    <property type="entry name" value="L-gulonolactone oxidase 2"/>
    <property type="match status" value="1"/>
</dbReference>
<dbReference type="GO" id="GO:0071949">
    <property type="term" value="F:FAD binding"/>
    <property type="evidence" value="ECO:0007669"/>
    <property type="project" value="InterPro"/>
</dbReference>
<evidence type="ECO:0000256" key="7">
    <source>
        <dbReference type="ARBA" id="ARBA00023002"/>
    </source>
</evidence>
<name>A0A8S0SMV4_OLEEU</name>
<dbReference type="Gene3D" id="3.30.465.10">
    <property type="match status" value="1"/>
</dbReference>
<comment type="similarity">
    <text evidence="3">Belongs to the oxygen-dependent FAD-linked oxidoreductase family.</text>
</comment>
<comment type="caution">
    <text evidence="11">The sequence shown here is derived from an EMBL/GenBank/DDBJ whole genome shotgun (WGS) entry which is preliminary data.</text>
</comment>
<keyword evidence="5" id="KW-0060">Ascorbate biosynthesis</keyword>
<dbReference type="InterPro" id="IPR016169">
    <property type="entry name" value="FAD-bd_PCMH_sub2"/>
</dbReference>
<dbReference type="PROSITE" id="PS51387">
    <property type="entry name" value="FAD_PCMH"/>
    <property type="match status" value="1"/>
</dbReference>
<dbReference type="Proteomes" id="UP000594638">
    <property type="component" value="Unassembled WGS sequence"/>
</dbReference>
<evidence type="ECO:0000256" key="8">
    <source>
        <dbReference type="ARBA" id="ARBA00048083"/>
    </source>
</evidence>
<keyword evidence="7" id="KW-0560">Oxidoreductase</keyword>
<dbReference type="InterPro" id="IPR055154">
    <property type="entry name" value="GULLO2-like_C"/>
</dbReference>
<dbReference type="PANTHER" id="PTHR13878:SF125">
    <property type="entry name" value="L-GULONOLACTONE OXIDASE 3"/>
    <property type="match status" value="1"/>
</dbReference>
<proteinExistence type="inferred from homology"/>
<dbReference type="EC" id="1.1.3.8" evidence="4"/>
<evidence type="ECO:0000256" key="4">
    <source>
        <dbReference type="ARBA" id="ARBA00013121"/>
    </source>
</evidence>
<dbReference type="GO" id="GO:0050105">
    <property type="term" value="F:L-gulonolactone oxidase activity"/>
    <property type="evidence" value="ECO:0007669"/>
    <property type="project" value="UniProtKB-EC"/>
</dbReference>
<dbReference type="InterPro" id="IPR010031">
    <property type="entry name" value="FAD_lactone_oxidase-like"/>
</dbReference>
<dbReference type="GO" id="GO:0019853">
    <property type="term" value="P:L-ascorbic acid biosynthetic process"/>
    <property type="evidence" value="ECO:0007669"/>
    <property type="project" value="UniProtKB-KW"/>
</dbReference>
<feature type="domain" description="FAD-binding PCMH-type" evidence="10">
    <location>
        <begin position="50"/>
        <end position="229"/>
    </location>
</feature>
<evidence type="ECO:0000256" key="5">
    <source>
        <dbReference type="ARBA" id="ARBA00022644"/>
    </source>
</evidence>
<evidence type="ECO:0000256" key="1">
    <source>
        <dbReference type="ARBA" id="ARBA00001974"/>
    </source>
</evidence>
<dbReference type="OrthoDB" id="610608at2759"/>
<dbReference type="InterPro" id="IPR036318">
    <property type="entry name" value="FAD-bd_PCMH-like_sf"/>
</dbReference>
<feature type="chain" id="PRO_5035799310" description="L-gulonolactone oxidase" evidence="9">
    <location>
        <begin position="24"/>
        <end position="577"/>
    </location>
</feature>
<keyword evidence="12" id="KW-1185">Reference proteome</keyword>
<dbReference type="Gene3D" id="3.30.70.2520">
    <property type="match status" value="1"/>
</dbReference>
<dbReference type="Pfam" id="PF04030">
    <property type="entry name" value="ALO"/>
    <property type="match status" value="1"/>
</dbReference>
<dbReference type="FunFam" id="3.30.465.10:FF:000033">
    <property type="entry name" value="L-gulonolactone oxidase 5"/>
    <property type="match status" value="1"/>
</dbReference>
<reference evidence="11 12" key="1">
    <citation type="submission" date="2019-12" db="EMBL/GenBank/DDBJ databases">
        <authorList>
            <person name="Alioto T."/>
            <person name="Alioto T."/>
            <person name="Gomez Garrido J."/>
        </authorList>
    </citation>
    <scope>NUCLEOTIDE SEQUENCE [LARGE SCALE GENOMIC DNA]</scope>
</reference>
<sequence length="577" mass="64208">MANQRWLLRGLVFIIWGAALNHGMPPQNPVRCNQTGCVLYNAYGVWGDRKDCKAPTVVYPTTEEELRLEVANANKNNQKVKVVTKSSHTIPKLACPTENAVLISTERYNSTIDVNIDSLSVTADAGVGLRDVIDRVEKAGLSLVASPYWEGVSVAGVISTGSHGSSWWGKGGAVHDHVIGLKLIVPANQSEGYAKVVNLQARDPIFNAAKVSLGMLGVISKVTFSLERAFKRSITFNFTNDDGIGNEFMEHAKKYEFGDIQWYPSRHTAVYRYDNRVPLNTSGDGIFDFLGFQSNAVLVSKATRASEKAFDNAKNNDGKCTLASSFVGYKKLIANGLKNNLIFTGYPVIGHQGKMQTSGSCLYTPETRKDVSCAWDPRINGLFFYESTAIFPAKKFADFISDVKKLRDMNPKNFCGVDIYNGILFRFIKASDAYLGQSEDSLVIDFNYYRADDASTPRLNQDVWEEVEQMAFFKYGAKPHWAKNRNLAFLNVQKKYPNFNKFLAVKKDLDPKNMFSSEWSDEIFFGKEGVKGDGCALEGLCICSEDKHCSPGKGYFCQQGLVYKEARVCRYLSSSKS</sequence>
<dbReference type="Gramene" id="OE9A045272T1">
    <property type="protein sequence ID" value="OE9A045272C1"/>
    <property type="gene ID" value="OE9A045272"/>
</dbReference>
<gene>
    <name evidence="11" type="ORF">OLEA9_A045272</name>
</gene>
<dbReference type="InterPro" id="IPR016166">
    <property type="entry name" value="FAD-bd_PCMH"/>
</dbReference>
<dbReference type="GO" id="GO:0016020">
    <property type="term" value="C:membrane"/>
    <property type="evidence" value="ECO:0007669"/>
    <property type="project" value="InterPro"/>
</dbReference>
<dbReference type="NCBIfam" id="TIGR01677">
    <property type="entry name" value="pln_FAD_oxido"/>
    <property type="match status" value="1"/>
</dbReference>
<feature type="signal peptide" evidence="9">
    <location>
        <begin position="1"/>
        <end position="23"/>
    </location>
</feature>
<comment type="pathway">
    <text evidence="2">Cofactor biosynthesis; L-ascorbate biosynthesis.</text>
</comment>
<dbReference type="EMBL" id="CACTIH010005471">
    <property type="protein sequence ID" value="CAA2994284.1"/>
    <property type="molecule type" value="Genomic_DNA"/>
</dbReference>
<evidence type="ECO:0000256" key="3">
    <source>
        <dbReference type="ARBA" id="ARBA00005466"/>
    </source>
</evidence>
<dbReference type="InterPro" id="IPR006094">
    <property type="entry name" value="Oxid_FAD_bind_N"/>
</dbReference>
<dbReference type="InterPro" id="IPR050432">
    <property type="entry name" value="FAD-linked_Oxidoreductases_BP"/>
</dbReference>
<evidence type="ECO:0000256" key="9">
    <source>
        <dbReference type="SAM" id="SignalP"/>
    </source>
</evidence>
<evidence type="ECO:0000256" key="6">
    <source>
        <dbReference type="ARBA" id="ARBA00022729"/>
    </source>
</evidence>
<evidence type="ECO:0000259" key="10">
    <source>
        <dbReference type="PROSITE" id="PS51387"/>
    </source>
</evidence>
<evidence type="ECO:0000256" key="2">
    <source>
        <dbReference type="ARBA" id="ARBA00005147"/>
    </source>
</evidence>
<dbReference type="SUPFAM" id="SSF56176">
    <property type="entry name" value="FAD-binding/transporter-associated domain-like"/>
    <property type="match status" value="1"/>
</dbReference>
<organism evidence="11 12">
    <name type="scientific">Olea europaea subsp. europaea</name>
    <dbReference type="NCBI Taxonomy" id="158383"/>
    <lineage>
        <taxon>Eukaryota</taxon>
        <taxon>Viridiplantae</taxon>
        <taxon>Streptophyta</taxon>
        <taxon>Embryophyta</taxon>
        <taxon>Tracheophyta</taxon>
        <taxon>Spermatophyta</taxon>
        <taxon>Magnoliopsida</taxon>
        <taxon>eudicotyledons</taxon>
        <taxon>Gunneridae</taxon>
        <taxon>Pentapetalae</taxon>
        <taxon>asterids</taxon>
        <taxon>lamiids</taxon>
        <taxon>Lamiales</taxon>
        <taxon>Oleaceae</taxon>
        <taxon>Oleeae</taxon>
        <taxon>Olea</taxon>
    </lineage>
</organism>
<dbReference type="InterPro" id="IPR010030">
    <property type="entry name" value="GULO_Plant"/>
</dbReference>
<comment type="cofactor">
    <cofactor evidence="1">
        <name>FAD</name>
        <dbReference type="ChEBI" id="CHEBI:57692"/>
    </cofactor>
</comment>
<protein>
    <recommendedName>
        <fullName evidence="4">L-gulonolactone oxidase</fullName>
        <ecNumber evidence="4">1.1.3.8</ecNumber>
    </recommendedName>
</protein>
<dbReference type="GO" id="GO:0003885">
    <property type="term" value="F:D-arabinono-1,4-lactone oxidase activity"/>
    <property type="evidence" value="ECO:0007669"/>
    <property type="project" value="InterPro"/>
</dbReference>
<evidence type="ECO:0000313" key="12">
    <source>
        <dbReference type="Proteomes" id="UP000594638"/>
    </source>
</evidence>
<dbReference type="PANTHER" id="PTHR13878">
    <property type="entry name" value="GULONOLACTONE OXIDASE"/>
    <property type="match status" value="1"/>
</dbReference>
<accession>A0A8S0SMV4</accession>
<keyword evidence="6 9" id="KW-0732">Signal</keyword>
<evidence type="ECO:0000313" key="11">
    <source>
        <dbReference type="EMBL" id="CAA2994284.1"/>
    </source>
</evidence>